<dbReference type="GO" id="GO:0043139">
    <property type="term" value="F:5'-3' DNA helicase activity"/>
    <property type="evidence" value="ECO:0007669"/>
    <property type="project" value="TreeGrafter"/>
</dbReference>
<dbReference type="GO" id="GO:0005524">
    <property type="term" value="F:ATP binding"/>
    <property type="evidence" value="ECO:0007669"/>
    <property type="project" value="UniProtKB-KW"/>
</dbReference>
<reference evidence="9" key="1">
    <citation type="submission" date="2017-01" db="EMBL/GenBank/DDBJ databases">
        <authorList>
            <person name="Varghese N."/>
            <person name="Submissions S."/>
        </authorList>
    </citation>
    <scope>NUCLEOTIDE SEQUENCE [LARGE SCALE GENOMIC DNA]</scope>
    <source>
        <strain evidence="9">type strain: HArc-</strain>
    </source>
</reference>
<keyword evidence="2" id="KW-0547">Nucleotide-binding</keyword>
<dbReference type="PANTHER" id="PTHR43788:SF8">
    <property type="entry name" value="DNA-BINDING PROTEIN SMUBP-2"/>
    <property type="match status" value="1"/>
</dbReference>
<feature type="domain" description="DNA2/NAM7 helicase helicase" evidence="6">
    <location>
        <begin position="357"/>
        <end position="448"/>
    </location>
</feature>
<organism evidence="8 9">
    <name type="scientific">Natronorubrum thiooxidans</name>
    <dbReference type="NCBI Taxonomy" id="308853"/>
    <lineage>
        <taxon>Archaea</taxon>
        <taxon>Methanobacteriati</taxon>
        <taxon>Methanobacteriota</taxon>
        <taxon>Stenosarchaea group</taxon>
        <taxon>Halobacteria</taxon>
        <taxon>Halobacteriales</taxon>
        <taxon>Natrialbaceae</taxon>
        <taxon>Natronorubrum</taxon>
    </lineage>
</organism>
<dbReference type="OrthoDB" id="45637at2157"/>
<dbReference type="EMBL" id="FTNR01000027">
    <property type="protein sequence ID" value="SIS20365.1"/>
    <property type="molecule type" value="Genomic_DNA"/>
</dbReference>
<dbReference type="GO" id="GO:0016787">
    <property type="term" value="F:hydrolase activity"/>
    <property type="evidence" value="ECO:0007669"/>
    <property type="project" value="UniProtKB-KW"/>
</dbReference>
<evidence type="ECO:0000256" key="4">
    <source>
        <dbReference type="ARBA" id="ARBA00022806"/>
    </source>
</evidence>
<dbReference type="InterPro" id="IPR050534">
    <property type="entry name" value="Coronavir_polyprotein_1ab"/>
</dbReference>
<dbReference type="FunFam" id="3.40.50.300:FF:000326">
    <property type="entry name" value="P-loop containing nucleoside triphosphate hydrolase"/>
    <property type="match status" value="1"/>
</dbReference>
<proteinExistence type="inferred from homology"/>
<dbReference type="GO" id="GO:0005694">
    <property type="term" value="C:chromosome"/>
    <property type="evidence" value="ECO:0007669"/>
    <property type="project" value="UniProtKB-ARBA"/>
</dbReference>
<comment type="similarity">
    <text evidence="1">Belongs to the DNA2/NAM7 helicase family.</text>
</comment>
<dbReference type="AlphaFoldDB" id="A0A1N7H671"/>
<evidence type="ECO:0000256" key="3">
    <source>
        <dbReference type="ARBA" id="ARBA00022801"/>
    </source>
</evidence>
<evidence type="ECO:0000313" key="8">
    <source>
        <dbReference type="EMBL" id="SIS20365.1"/>
    </source>
</evidence>
<feature type="domain" description="DNA2/NAM7 helicase-like C-terminal" evidence="7">
    <location>
        <begin position="535"/>
        <end position="723"/>
    </location>
</feature>
<dbReference type="InterPro" id="IPR041677">
    <property type="entry name" value="DNA2/NAM7_AAA_11"/>
</dbReference>
<dbReference type="Gene3D" id="3.40.50.300">
    <property type="entry name" value="P-loop containing nucleotide triphosphate hydrolases"/>
    <property type="match status" value="2"/>
</dbReference>
<accession>A0A1N7H671</accession>
<dbReference type="Pfam" id="PF13086">
    <property type="entry name" value="AAA_11"/>
    <property type="match status" value="2"/>
</dbReference>
<keyword evidence="5" id="KW-0067">ATP-binding</keyword>
<feature type="domain" description="DNA2/NAM7 helicase helicase" evidence="6">
    <location>
        <begin position="468"/>
        <end position="528"/>
    </location>
</feature>
<evidence type="ECO:0000256" key="2">
    <source>
        <dbReference type="ARBA" id="ARBA00022741"/>
    </source>
</evidence>
<evidence type="ECO:0000256" key="5">
    <source>
        <dbReference type="ARBA" id="ARBA00022840"/>
    </source>
</evidence>
<evidence type="ECO:0000259" key="7">
    <source>
        <dbReference type="Pfam" id="PF13087"/>
    </source>
</evidence>
<dbReference type="InterPro" id="IPR041679">
    <property type="entry name" value="DNA2/NAM7-like_C"/>
</dbReference>
<keyword evidence="9" id="KW-1185">Reference proteome</keyword>
<keyword evidence="4" id="KW-0347">Helicase</keyword>
<sequence length="763" mass="85322">MGIDLDHIVTEFHSLEISLKKIEEENLYNTDTSTISGSIDTIRQKFGAYNELTDDEGRIKIPLHEANSAELTGDFLLYSPTSLRPVYAYYNIEKQSRSRIQPSKIDDTVFAHHVRFWTSKYTPTTEPSYINSNNSEKKISAPSSVVEPKIKYNDSEEEQFYDRLRSFVSDQRETARIEARDAYEQYPFSAFRNQYDGVPTLVPLSFRSATTELGPRLTVILPDEFRNKDFRGDYGIYKENEVLVDVIETDGGINSDKINKLLPAEGIIKGINAHRSVIELLTDRCDVKAIKILRTIVEESEDSLLRIAPLFNPVPYNREFSAVQTAEKSDEKREIITGAEPVTFEPDKTIGAEFSLLNNHQTVAAERVISSNEVLCIHGPPGTGKTRTLVTLIRELVNSGNRVLACAHSNQATDNLLVGTSTFDEADPGSLHGTLPDDISVARVGSNVTTRIVSSNYWVRNSNANAATADVVCATMSAASDFTVNEFDFAVVDEASQASIPASLIPFNSAEKIVLAGDHKQLPPYSSSELEEQEMEISLFEHFIERYGDDVTTLLQKQYRMNELIASFSNQAFYEGRLETAIRNKDWTLDGFDPVLAIDIEGKEDRANGKSRKNTDEAKSVAQRVLEFREAGIASSEIGVITAYRGQIGAIKSELSNIDPSTNNVKIDTIDSFQGSEREAIIVSFVRSNENGNAGFLTFPDEGPRRLNVALTRARKQLTLIGNWETLCSSENREDCTAVYQNLFDWLNEQDLVRSKQPTQLQK</sequence>
<evidence type="ECO:0000256" key="1">
    <source>
        <dbReference type="ARBA" id="ARBA00007913"/>
    </source>
</evidence>
<evidence type="ECO:0000313" key="9">
    <source>
        <dbReference type="Proteomes" id="UP000185936"/>
    </source>
</evidence>
<gene>
    <name evidence="8" type="ORF">SAMN05421752_12734</name>
</gene>
<dbReference type="CDD" id="cd18808">
    <property type="entry name" value="SF1_C_Upf1"/>
    <property type="match status" value="1"/>
</dbReference>
<protein>
    <submittedName>
        <fullName evidence="8">AAA domain-containing protein</fullName>
    </submittedName>
</protein>
<dbReference type="Pfam" id="PF13087">
    <property type="entry name" value="AAA_12"/>
    <property type="match status" value="1"/>
</dbReference>
<dbReference type="SUPFAM" id="SSF52540">
    <property type="entry name" value="P-loop containing nucleoside triphosphate hydrolases"/>
    <property type="match status" value="1"/>
</dbReference>
<name>A0A1N7H671_9EURY</name>
<dbReference type="PANTHER" id="PTHR43788">
    <property type="entry name" value="DNA2/NAM7 HELICASE FAMILY MEMBER"/>
    <property type="match status" value="1"/>
</dbReference>
<dbReference type="RefSeq" id="WP_084776834.1">
    <property type="nucleotide sequence ID" value="NZ_FTNR01000027.1"/>
</dbReference>
<keyword evidence="3" id="KW-0378">Hydrolase</keyword>
<evidence type="ECO:0000259" key="6">
    <source>
        <dbReference type="Pfam" id="PF13086"/>
    </source>
</evidence>
<dbReference type="InterPro" id="IPR027417">
    <property type="entry name" value="P-loop_NTPase"/>
</dbReference>
<dbReference type="InterPro" id="IPR047187">
    <property type="entry name" value="SF1_C_Upf1"/>
</dbReference>
<dbReference type="Proteomes" id="UP000185936">
    <property type="component" value="Unassembled WGS sequence"/>
</dbReference>